<keyword evidence="2" id="KW-0328">Glycosyltransferase</keyword>
<evidence type="ECO:0000313" key="7">
    <source>
        <dbReference type="Proteomes" id="UP000316213"/>
    </source>
</evidence>
<dbReference type="CDD" id="cd00761">
    <property type="entry name" value="Glyco_tranf_GTA_type"/>
    <property type="match status" value="1"/>
</dbReference>
<dbReference type="InterPro" id="IPR029044">
    <property type="entry name" value="Nucleotide-diphossugar_trans"/>
</dbReference>
<dbReference type="SUPFAM" id="SSF53448">
    <property type="entry name" value="Nucleotide-diphospho-sugar transferases"/>
    <property type="match status" value="1"/>
</dbReference>
<name>A0A5C6A344_9BACT</name>
<keyword evidence="7" id="KW-1185">Reference proteome</keyword>
<dbReference type="PANTHER" id="PTHR43179:SF12">
    <property type="entry name" value="GALACTOFURANOSYLTRANSFERASE GLFT2"/>
    <property type="match status" value="1"/>
</dbReference>
<sequence length="287" mass="32436">MKISALTIVRGRQKHLENQWRGWLRSDIKPHRWIIVGMNQEVVVPGHDPSVEILTDQVIARGESLPLASARNVAANLCETDAMVFLDVDCIPSPSMLTHFAQAIHNENRLWMGSPRYLPRGATDGDWTFEGLDQSGIRHPIQPSLTRGELRSSDEYEKFWSLCFGVSKETYQRIGGFDESFAGYGAEDTDFAFATRQADVPFGFVGAVAYHQHHAVCKPPLNHFDAIVRNAVQFRRRWNAWPMQGWLDAFANLGMIRYVPDSDELQVLTHPTKQQVEQATVMTPAGF</sequence>
<evidence type="ECO:0000313" key="6">
    <source>
        <dbReference type="EMBL" id="TWT93611.1"/>
    </source>
</evidence>
<dbReference type="AlphaFoldDB" id="A0A5C6A344"/>
<dbReference type="Pfam" id="PF00535">
    <property type="entry name" value="Glycos_transf_2"/>
    <property type="match status" value="1"/>
</dbReference>
<evidence type="ECO:0000259" key="5">
    <source>
        <dbReference type="Pfam" id="PF02709"/>
    </source>
</evidence>
<protein>
    <submittedName>
        <fullName evidence="6">Uncharacterized protein</fullName>
    </submittedName>
</protein>
<dbReference type="InterPro" id="IPR001173">
    <property type="entry name" value="Glyco_trans_2-like"/>
</dbReference>
<dbReference type="Gene3D" id="3.90.550.10">
    <property type="entry name" value="Spore Coat Polysaccharide Biosynthesis Protein SpsA, Chain A"/>
    <property type="match status" value="1"/>
</dbReference>
<evidence type="ECO:0000256" key="2">
    <source>
        <dbReference type="ARBA" id="ARBA00022676"/>
    </source>
</evidence>
<feature type="domain" description="Glycosyltransferase 2-like" evidence="4">
    <location>
        <begin position="58"/>
        <end position="110"/>
    </location>
</feature>
<dbReference type="EMBL" id="SJPM01000009">
    <property type="protein sequence ID" value="TWT93611.1"/>
    <property type="molecule type" value="Genomic_DNA"/>
</dbReference>
<dbReference type="PANTHER" id="PTHR43179">
    <property type="entry name" value="RHAMNOSYLTRANSFERASE WBBL"/>
    <property type="match status" value="1"/>
</dbReference>
<dbReference type="Pfam" id="PF02709">
    <property type="entry name" value="Glyco_transf_7C"/>
    <property type="match status" value="1"/>
</dbReference>
<gene>
    <name evidence="6" type="ORF">Pla100_41290</name>
</gene>
<reference evidence="6 7" key="1">
    <citation type="submission" date="2019-02" db="EMBL/GenBank/DDBJ databases">
        <title>Deep-cultivation of Planctomycetes and their phenomic and genomic characterization uncovers novel biology.</title>
        <authorList>
            <person name="Wiegand S."/>
            <person name="Jogler M."/>
            <person name="Boedeker C."/>
            <person name="Pinto D."/>
            <person name="Vollmers J."/>
            <person name="Rivas-Marin E."/>
            <person name="Kohn T."/>
            <person name="Peeters S.H."/>
            <person name="Heuer A."/>
            <person name="Rast P."/>
            <person name="Oberbeckmann S."/>
            <person name="Bunk B."/>
            <person name="Jeske O."/>
            <person name="Meyerdierks A."/>
            <person name="Storesund J.E."/>
            <person name="Kallscheuer N."/>
            <person name="Luecker S."/>
            <person name="Lage O.M."/>
            <person name="Pohl T."/>
            <person name="Merkel B.J."/>
            <person name="Hornburger P."/>
            <person name="Mueller R.-W."/>
            <person name="Bruemmer F."/>
            <person name="Labrenz M."/>
            <person name="Spormann A.M."/>
            <person name="Op Den Camp H."/>
            <person name="Overmann J."/>
            <person name="Amann R."/>
            <person name="Jetten M.S.M."/>
            <person name="Mascher T."/>
            <person name="Medema M.H."/>
            <person name="Devos D.P."/>
            <person name="Kaster A.-K."/>
            <person name="Ovreas L."/>
            <person name="Rohde M."/>
            <person name="Galperin M.Y."/>
            <person name="Jogler C."/>
        </authorList>
    </citation>
    <scope>NUCLEOTIDE SEQUENCE [LARGE SCALE GENOMIC DNA]</scope>
    <source>
        <strain evidence="6 7">Pla100</strain>
    </source>
</reference>
<comment type="similarity">
    <text evidence="1">Belongs to the glycosyltransferase 2 family.</text>
</comment>
<dbReference type="Proteomes" id="UP000316213">
    <property type="component" value="Unassembled WGS sequence"/>
</dbReference>
<accession>A0A5C6A344</accession>
<organism evidence="6 7">
    <name type="scientific">Neorhodopirellula pilleata</name>
    <dbReference type="NCBI Taxonomy" id="2714738"/>
    <lineage>
        <taxon>Bacteria</taxon>
        <taxon>Pseudomonadati</taxon>
        <taxon>Planctomycetota</taxon>
        <taxon>Planctomycetia</taxon>
        <taxon>Pirellulales</taxon>
        <taxon>Pirellulaceae</taxon>
        <taxon>Neorhodopirellula</taxon>
    </lineage>
</organism>
<dbReference type="InterPro" id="IPR027791">
    <property type="entry name" value="Galactosyl_T_C"/>
</dbReference>
<comment type="caution">
    <text evidence="6">The sequence shown here is derived from an EMBL/GenBank/DDBJ whole genome shotgun (WGS) entry which is preliminary data.</text>
</comment>
<feature type="domain" description="Galactosyltransferase C-terminal" evidence="5">
    <location>
        <begin position="151"/>
        <end position="192"/>
    </location>
</feature>
<keyword evidence="3" id="KW-0808">Transferase</keyword>
<proteinExistence type="inferred from homology"/>
<evidence type="ECO:0000256" key="1">
    <source>
        <dbReference type="ARBA" id="ARBA00006739"/>
    </source>
</evidence>
<dbReference type="RefSeq" id="WP_146579427.1">
    <property type="nucleotide sequence ID" value="NZ_SJPM01000009.1"/>
</dbReference>
<evidence type="ECO:0000259" key="4">
    <source>
        <dbReference type="Pfam" id="PF00535"/>
    </source>
</evidence>
<dbReference type="OrthoDB" id="9812302at2"/>
<evidence type="ECO:0000256" key="3">
    <source>
        <dbReference type="ARBA" id="ARBA00022679"/>
    </source>
</evidence>
<dbReference type="GO" id="GO:0016757">
    <property type="term" value="F:glycosyltransferase activity"/>
    <property type="evidence" value="ECO:0007669"/>
    <property type="project" value="UniProtKB-KW"/>
</dbReference>